<dbReference type="PANTHER" id="PTHR13367">
    <property type="entry name" value="UBIQUITIN THIOESTERASE"/>
    <property type="match status" value="1"/>
</dbReference>
<feature type="domain" description="DUF3638" evidence="9">
    <location>
        <begin position="2021"/>
        <end position="2243"/>
    </location>
</feature>
<dbReference type="GO" id="GO:0004843">
    <property type="term" value="F:cysteine-type deubiquitinase activity"/>
    <property type="evidence" value="ECO:0007669"/>
    <property type="project" value="UniProtKB-EC"/>
</dbReference>
<evidence type="ECO:0000256" key="3">
    <source>
        <dbReference type="ARBA" id="ARBA00022670"/>
    </source>
</evidence>
<feature type="coiled-coil region" evidence="7">
    <location>
        <begin position="567"/>
        <end position="594"/>
    </location>
</feature>
<evidence type="ECO:0000313" key="13">
    <source>
        <dbReference type="Proteomes" id="UP000759537"/>
    </source>
</evidence>
<dbReference type="Proteomes" id="UP000759537">
    <property type="component" value="Unassembled WGS sequence"/>
</dbReference>
<feature type="domain" description="DUF6606" evidence="11">
    <location>
        <begin position="16"/>
        <end position="279"/>
    </location>
</feature>
<dbReference type="InterPro" id="IPR051346">
    <property type="entry name" value="OTU_Deubiquitinase"/>
</dbReference>
<keyword evidence="3" id="KW-0645">Protease</keyword>
<evidence type="ECO:0000259" key="11">
    <source>
        <dbReference type="Pfam" id="PF20255"/>
    </source>
</evidence>
<name>A0A9P5MYC5_9AGAM</name>
<dbReference type="OrthoDB" id="3182339at2759"/>
<dbReference type="PANTHER" id="PTHR13367:SF33">
    <property type="entry name" value="P-LOOP CONTAINING NUCLEOSIDE TRIPHOSPHATE HYDROLASE PROTEIN"/>
    <property type="match status" value="1"/>
</dbReference>
<feature type="compositionally biased region" description="Basic and acidic residues" evidence="8">
    <location>
        <begin position="2822"/>
        <end position="2844"/>
    </location>
</feature>
<keyword evidence="5" id="KW-0378">Hydrolase</keyword>
<dbReference type="InterPro" id="IPR046541">
    <property type="entry name" value="DUF6606"/>
</dbReference>
<dbReference type="GO" id="GO:0006508">
    <property type="term" value="P:proteolysis"/>
    <property type="evidence" value="ECO:0007669"/>
    <property type="project" value="UniProtKB-KW"/>
</dbReference>
<gene>
    <name evidence="12" type="ORF">DFH94DRAFT_666168</name>
</gene>
<feature type="region of interest" description="Disordered" evidence="8">
    <location>
        <begin position="2822"/>
        <end position="2847"/>
    </location>
</feature>
<dbReference type="EMBL" id="WHVB01000006">
    <property type="protein sequence ID" value="KAF8481682.1"/>
    <property type="molecule type" value="Genomic_DNA"/>
</dbReference>
<evidence type="ECO:0000256" key="2">
    <source>
        <dbReference type="ARBA" id="ARBA00012759"/>
    </source>
</evidence>
<feature type="domain" description="DUF3645" evidence="10">
    <location>
        <begin position="2363"/>
        <end position="2395"/>
    </location>
</feature>
<reference evidence="12" key="1">
    <citation type="submission" date="2019-10" db="EMBL/GenBank/DDBJ databases">
        <authorList>
            <consortium name="DOE Joint Genome Institute"/>
            <person name="Kuo A."/>
            <person name="Miyauchi S."/>
            <person name="Kiss E."/>
            <person name="Drula E."/>
            <person name="Kohler A."/>
            <person name="Sanchez-Garcia M."/>
            <person name="Andreopoulos B."/>
            <person name="Barry K.W."/>
            <person name="Bonito G."/>
            <person name="Buee M."/>
            <person name="Carver A."/>
            <person name="Chen C."/>
            <person name="Cichocki N."/>
            <person name="Clum A."/>
            <person name="Culley D."/>
            <person name="Crous P.W."/>
            <person name="Fauchery L."/>
            <person name="Girlanda M."/>
            <person name="Hayes R."/>
            <person name="Keri Z."/>
            <person name="LaButti K."/>
            <person name="Lipzen A."/>
            <person name="Lombard V."/>
            <person name="Magnuson J."/>
            <person name="Maillard F."/>
            <person name="Morin E."/>
            <person name="Murat C."/>
            <person name="Nolan M."/>
            <person name="Ohm R."/>
            <person name="Pangilinan J."/>
            <person name="Pereira M."/>
            <person name="Perotto S."/>
            <person name="Peter M."/>
            <person name="Riley R."/>
            <person name="Sitrit Y."/>
            <person name="Stielow B."/>
            <person name="Szollosi G."/>
            <person name="Zifcakova L."/>
            <person name="Stursova M."/>
            <person name="Spatafora J.W."/>
            <person name="Tedersoo L."/>
            <person name="Vaario L.-M."/>
            <person name="Yamada A."/>
            <person name="Yan M."/>
            <person name="Wang P."/>
            <person name="Xu J."/>
            <person name="Bruns T."/>
            <person name="Baldrian P."/>
            <person name="Vilgalys R."/>
            <person name="Henrissat B."/>
            <person name="Grigoriev I.V."/>
            <person name="Hibbett D."/>
            <person name="Nagy L.G."/>
            <person name="Martin F.M."/>
        </authorList>
    </citation>
    <scope>NUCLEOTIDE SEQUENCE</scope>
    <source>
        <strain evidence="12">Prilba</strain>
    </source>
</reference>
<dbReference type="EC" id="3.4.19.12" evidence="2"/>
<evidence type="ECO:0000256" key="4">
    <source>
        <dbReference type="ARBA" id="ARBA00022786"/>
    </source>
</evidence>
<dbReference type="Pfam" id="PF12340">
    <property type="entry name" value="DUF3638"/>
    <property type="match status" value="1"/>
</dbReference>
<comment type="catalytic activity">
    <reaction evidence="1">
        <text>Thiol-dependent hydrolysis of ester, thioester, amide, peptide and isopeptide bonds formed by the C-terminal Gly of ubiquitin (a 76-residue protein attached to proteins as an intracellular targeting signal).</text>
        <dbReference type="EC" id="3.4.19.12"/>
    </reaction>
</comment>
<proteinExistence type="predicted"/>
<evidence type="ECO:0000256" key="5">
    <source>
        <dbReference type="ARBA" id="ARBA00022801"/>
    </source>
</evidence>
<dbReference type="Pfam" id="PF12359">
    <property type="entry name" value="DUF3645"/>
    <property type="match status" value="1"/>
</dbReference>
<evidence type="ECO:0000256" key="1">
    <source>
        <dbReference type="ARBA" id="ARBA00000707"/>
    </source>
</evidence>
<reference evidence="12" key="2">
    <citation type="journal article" date="2020" name="Nat. Commun.">
        <title>Large-scale genome sequencing of mycorrhizal fungi provides insights into the early evolution of symbiotic traits.</title>
        <authorList>
            <person name="Miyauchi S."/>
            <person name="Kiss E."/>
            <person name="Kuo A."/>
            <person name="Drula E."/>
            <person name="Kohler A."/>
            <person name="Sanchez-Garcia M."/>
            <person name="Morin E."/>
            <person name="Andreopoulos B."/>
            <person name="Barry K.W."/>
            <person name="Bonito G."/>
            <person name="Buee M."/>
            <person name="Carver A."/>
            <person name="Chen C."/>
            <person name="Cichocki N."/>
            <person name="Clum A."/>
            <person name="Culley D."/>
            <person name="Crous P.W."/>
            <person name="Fauchery L."/>
            <person name="Girlanda M."/>
            <person name="Hayes R.D."/>
            <person name="Keri Z."/>
            <person name="LaButti K."/>
            <person name="Lipzen A."/>
            <person name="Lombard V."/>
            <person name="Magnuson J."/>
            <person name="Maillard F."/>
            <person name="Murat C."/>
            <person name="Nolan M."/>
            <person name="Ohm R.A."/>
            <person name="Pangilinan J."/>
            <person name="Pereira M.F."/>
            <person name="Perotto S."/>
            <person name="Peter M."/>
            <person name="Pfister S."/>
            <person name="Riley R."/>
            <person name="Sitrit Y."/>
            <person name="Stielow J.B."/>
            <person name="Szollosi G."/>
            <person name="Zifcakova L."/>
            <person name="Stursova M."/>
            <person name="Spatafora J.W."/>
            <person name="Tedersoo L."/>
            <person name="Vaario L.M."/>
            <person name="Yamada A."/>
            <person name="Yan M."/>
            <person name="Wang P."/>
            <person name="Xu J."/>
            <person name="Bruns T."/>
            <person name="Baldrian P."/>
            <person name="Vilgalys R."/>
            <person name="Dunand C."/>
            <person name="Henrissat B."/>
            <person name="Grigoriev I.V."/>
            <person name="Hibbett D."/>
            <person name="Nagy L.G."/>
            <person name="Martin F.M."/>
        </authorList>
    </citation>
    <scope>NUCLEOTIDE SEQUENCE</scope>
    <source>
        <strain evidence="12">Prilba</strain>
    </source>
</reference>
<dbReference type="InterPro" id="IPR022099">
    <property type="entry name" value="DUF3638"/>
</dbReference>
<accession>A0A9P5MYC5</accession>
<comment type="caution">
    <text evidence="12">The sequence shown here is derived from an EMBL/GenBank/DDBJ whole genome shotgun (WGS) entry which is preliminary data.</text>
</comment>
<dbReference type="Pfam" id="PF20255">
    <property type="entry name" value="DUF6606"/>
    <property type="match status" value="1"/>
</dbReference>
<evidence type="ECO:0000259" key="9">
    <source>
        <dbReference type="Pfam" id="PF12340"/>
    </source>
</evidence>
<organism evidence="12 13">
    <name type="scientific">Russula ochroleuca</name>
    <dbReference type="NCBI Taxonomy" id="152965"/>
    <lineage>
        <taxon>Eukaryota</taxon>
        <taxon>Fungi</taxon>
        <taxon>Dikarya</taxon>
        <taxon>Basidiomycota</taxon>
        <taxon>Agaricomycotina</taxon>
        <taxon>Agaricomycetes</taxon>
        <taxon>Russulales</taxon>
        <taxon>Russulaceae</taxon>
        <taxon>Russula</taxon>
    </lineage>
</organism>
<evidence type="ECO:0000256" key="6">
    <source>
        <dbReference type="ARBA" id="ARBA00022807"/>
    </source>
</evidence>
<evidence type="ECO:0000313" key="12">
    <source>
        <dbReference type="EMBL" id="KAF8481682.1"/>
    </source>
</evidence>
<keyword evidence="4" id="KW-0833">Ubl conjugation pathway</keyword>
<keyword evidence="6" id="KW-0788">Thiol protease</keyword>
<evidence type="ECO:0000259" key="10">
    <source>
        <dbReference type="Pfam" id="PF12359"/>
    </source>
</evidence>
<keyword evidence="13" id="KW-1185">Reference proteome</keyword>
<dbReference type="InterPro" id="IPR022105">
    <property type="entry name" value="DUF3645"/>
</dbReference>
<evidence type="ECO:0000256" key="7">
    <source>
        <dbReference type="SAM" id="Coils"/>
    </source>
</evidence>
<sequence>MPILSTNDSAIFRLVVENVFMPPKLPQEDPGEQIEQRMNVVLCDNLIEAAGDFFQDVPPSQRPLWEHMIKMMELARRVAEVPLEEAVLQRVFSNMEIGDVFCMHIRAQNAALIVRRLSSDDFVQFEVFEVSPQNTAVMTTKGKLLCSYPGPAIQVPTDIFMDECFHQQLSSFLVQMDVDCLDSTPTVSKAGSTVSEVRESVHPRYISELLVGILGGCGQPADVDRITKRIGDEVLWDNAYKPWRRSPLWLTLRVSLQSSLRGSNLYKHFMHFFHAHLLRICVSKDFPSELLHAMRVKTTRRLSKLGAAVSHHLCEFVHDISKETEALLSKRWTEFQAMGSISPTFQPERFDYIADTDISLQNSYNYLTNMLRPASHGLSQTRFTPSQGPRLDNAHDFTQFTNGRLAQAIAKDQRIAIADFELSVENHLVTWVAASLNNDDAPDVIASCIQQYFAGAKDLYGTSAEDNSIMILTIMDLWVALDFSTVQHCPLLEQYSPEIPSDFLHPLLLHRSSTLNRALEIEEYLCRRHKESCNATSIFSNNISESSFVVKYFRASKALQRLNDEIVVDAQRERAKKRAELDDLNQTSKSLIQQASRMIHEMSENPRGGETHSKSCQKCRLERQAKALKISVHEWPLPHSTVRAQQAVFELSPPGVFSAWRGITYLILHDIGLSSVPDLQGQPKVQVLLDAFSGLRRWAVRCQKDYRLTIGSTTKSFSDQTHYKTVRIPANESSVLVNNGLSFRLFDRIRGSWTMDSFAASNISEMCIHPIPSSSPYHLLRHAVSGTRHTPNDILAAQADCPKEINLHEFIAFCGLRSGPRLQWLNIARELASPYLTFRREEVHTSITQAAWQLGPLSDGVREWHIDLDIPSFGNTLLRELESLLEKIRANWLEEVTVRTIALISSRLLASTTDQDISNRACALLREARNLTYRWICEVGKKLESTDDETSCAGLRRRLCMIAATCLSTFDVCWKHIPGTLASDEDFSIAMQCAVIVHDNTPPSLSDNNSCYLAQMISRHRRLLHYLEPIFSQSSLALDEAKLLHAGAFDHALAQLWLGYRRCISSSWHTLLGPNSRWISCVAEGGHDVHYNLLTGQLLVNGKSLGRLPQKIVKHSTYANVLGTKILDVGPADIPGMDFMTRSTVSGYQILFSWNNGDLILRTRRPGDSQILQLIPRSRLLGDFPRHFVDEYTHWLDPNSRELEFRPAGFPWTPGPLNWRLYIHEPGTHPRATLQKPGRGSSPIQLVDICSSTFGAVSSMLSPLESPEHIITTHAPQSLEVSLPRLHLSFFVNTNGELESRSMPNYVVDKTQSCGTMFGLRHKLILSPRRNSSKGSLLPRRVIIPQGRVSFCKIGDFTSVSIDTGAEQHIRWHEYTIDTDLGCLASNTSLTSKLYQCYLHALTSHCLPDPLLGHTGTEEAMYMLRSAACRSFQRLDGHNAKLLKSICNLTPDRVYYPPHQKSMATVKWSDLPALSQHHDFFGAVCSILDHARVLEALYDQPTTFDSRDRDQSLLNRAASRNKIYYPSDLQISEQPLSLDDVRYRSRDVPDHETSKHVAYQTSWSIWNAQPCPPLHCTLPKLWDLMRSSGSAVPSSSEISLRYSRYWLEFDAARDWFVIYNIYRHTVSRGLSSIRIGLSFCLSAAVYRRSKYSDIISFFLASSLDERCRYLSPPPHPSYTLSDGVSPNHAYLEDLVSRFTLPMESIPAYFLKVTAKKKAKKQRKNEYDADIRRELSQVASSISRQWPKYNAVDFPEQLFNKLECYPYIDEYFQSISRNIQLRDHVLQLQRILQSFGNVSIPATLPYKFSPQFITSRSKVPSYSIRDAMLSCANVPTPLTEQRFRGDSIPPTAATASTLEPVGLDRLKTLIEEFRHSQQPLLALYGNDLNKSYHELMIHSASNSTQGTVPSHELLRLYHDECCLWKDEMFSEISATLGPSQIVEKANAIAGLWPRITPRSLLRQLAQDRLGTLPDQWKAVITHYAVCLLNCQQSRRLLELSSSQKCEELLREIDSMRRDVLVESSPDWLLVQIESNLMARQVQVVVAREMISPGSQQNISLQLNMGEGKSSVIVPLVASTLADGSKLVRVVTLKPLSSQMFQLLVSRLSGLLNRPIFYIPFSRSLRMNLSLISTISCLYRRCAAEGGVLVVQPEHLLSQKLMHVDFLLTSHGDGEKRSVAYELGVMQDWVSKASRDVLDESDELLHVRYQLVYTAGEQMPVDDHPNRWTTIQQVFSRLQVHAVKLRATFPKMIAIDTTSNGFSVIRVLDSAIFHDISSLLVDDALGGELPNLPLSVLPSVIRGAARRFITQKEASNEDLDLIHLHCTGTTIFKGILLLRGLLMDGKGILSYVLKERRWRVDYGLDPSRTLLAVPYRAKDVPSLRAEFGHPDVAIALTCLSYYYGSLTKDQLLWCFDMLTKLDDPEMEYDHWVELGQDLPLALLQLNGVNTEDETQVDEVLMPLFSKNKRVVDFFLSQVVFPQAAREFPSKLPTSAWDLVDDTKNVTTGFSGTNDNRYLLPTSITQEDPNFVLHTNALVLQYLLRPENDHYECTEGDNGSRESATAFLQRLVNKDPEIRVLLDVGAQMLELQNEELARHWLSLRPDVSAAIFINDSDHLTVVTPDGTIEPFISSPFNRQLEKCVVYLDDAHTRGTDIKFPRGLRAAVTLGAQVTKDRLVQGCMRMRQLGKGHSVMFFAPGEVDRSIRNRIPGGVASDGRIRVLDVLRWAMHETCEDIRHHLPYWAQQGLDHHKRFAAYKEHRSTSTRNLNVLRDAWLQPESRTLEEMYLVTPGSAMSPEVYCIPSLRERIERLGVTQLVDVRIGEEQEQEREADHEVEQERDVERPPKVQPARHVIHEDIREFVSTGRLRVSSGHISRLLAPLDMDNALDSVAEWSPSPLATEDFTTTVLGLKRNGLTDYLRPVNWILSSGSGKNSTIVVISPYEANVLLPIIRESNKVRLHVYAPRVTSSMRSFSNLTFHTIPDSGSPAEQWSAPTHIRTELNLFAGQLYFDSREEYERVCLLLALTIAHPGAKYCEIDGFVPPTYRTGGNSPLENSKVAMLKTLIGLRRKGMSFSRTHLGRILNANPLSEETLQNLSSANANAASATETPPLVRAMSFYVARSEPGSTQRRTNARRISV</sequence>
<evidence type="ECO:0000256" key="8">
    <source>
        <dbReference type="SAM" id="MobiDB-lite"/>
    </source>
</evidence>
<protein>
    <recommendedName>
        <fullName evidence="2">ubiquitinyl hydrolase 1</fullName>
        <ecNumber evidence="2">3.4.19.12</ecNumber>
    </recommendedName>
</protein>
<keyword evidence="7" id="KW-0175">Coiled coil</keyword>